<dbReference type="InterPro" id="IPR013758">
    <property type="entry name" value="Topo_IIA_A/C_ab"/>
</dbReference>
<dbReference type="Proteomes" id="UP000586067">
    <property type="component" value="Unassembled WGS sequence"/>
</dbReference>
<keyword evidence="13" id="KW-1185">Reference proteome</keyword>
<dbReference type="EC" id="5.6.2.2" evidence="8"/>
<feature type="domain" description="Topo IIA-type catalytic" evidence="11">
    <location>
        <begin position="34"/>
        <end position="533"/>
    </location>
</feature>
<comment type="similarity">
    <text evidence="2 8">Belongs to the type II topoisomerase GyrA/ParC subunit family.</text>
</comment>
<dbReference type="CDD" id="cd00187">
    <property type="entry name" value="TOP4c"/>
    <property type="match status" value="1"/>
</dbReference>
<name>A0A847QZ53_9GAMM</name>
<dbReference type="NCBIfam" id="NF004044">
    <property type="entry name" value="PRK05561.1"/>
    <property type="match status" value="1"/>
</dbReference>
<gene>
    <name evidence="8 12" type="primary">gyrA</name>
    <name evidence="12" type="ORF">HGG82_00410</name>
</gene>
<dbReference type="GO" id="GO:0003677">
    <property type="term" value="F:DNA binding"/>
    <property type="evidence" value="ECO:0007669"/>
    <property type="project" value="UniProtKB-UniRule"/>
</dbReference>
<keyword evidence="6 8" id="KW-0238">DNA-binding</keyword>
<dbReference type="PANTHER" id="PTHR43493">
    <property type="entry name" value="DNA GYRASE/TOPOISOMERASE SUBUNIT A"/>
    <property type="match status" value="1"/>
</dbReference>
<comment type="subcellular location">
    <subcellularLocation>
        <location evidence="8">Cytoplasm</location>
    </subcellularLocation>
</comment>
<feature type="compositionally biased region" description="Acidic residues" evidence="10">
    <location>
        <begin position="888"/>
        <end position="901"/>
    </location>
</feature>
<dbReference type="Gene3D" id="3.90.199.10">
    <property type="entry name" value="Topoisomerase II, domain 5"/>
    <property type="match status" value="1"/>
</dbReference>
<evidence type="ECO:0000313" key="13">
    <source>
        <dbReference type="Proteomes" id="UP000586067"/>
    </source>
</evidence>
<dbReference type="InterPro" id="IPR035516">
    <property type="entry name" value="Gyrase/topoIV_suA_C"/>
</dbReference>
<sequence length="901" mass="99412">MGELAKEIIPVSIENELKGSYLDYAMSVIVGRALPDVRDGLKPVHRRVLFAMNELKNDWNKPYKKSARIVGDVIGKYHPHGDSAVYDTIVRMAQPFSMRYTLVDGQGNFGSVDGDSAAAMRYTEIRMAKIAHHLLMDLEKETVDFVPNYDGTEFMPEVLPARVPGLLVNGSAGIAVGMATNIPPHNLGEIIDGCLAVINNADITVDELIDHIPGPDFPTGAFINGRAGIIEAYKTGRGRIYMRARHHFEDMEKGNRQSIVFTEIPYQLNKARVIEKIAELVKEKKLEGISELRDESDKDGMRIVIELRRGENPDVVVNNIFTQTQLQSVFGINMVALVDGRPQLLNLKQILECFVKHRREVVTRRTIFELRKARERGHILEGLAVSLVNIDRVIELIRTSPTSAEAKEKLVGESWQPGDVMAMLERAGADACRPDDLDVAYGFVDGAYHLSPEQAQAILDLRLHRLTGLEHDKLLGEYKALIETIGELLNILSNPDRLMEVIREELEEVRDTFGDARRTEILTSRQDLTIADLIDEAPMVVTISNTGYAKSQPLVEYQAQRRGGRGKSSASMKDEDHIEHLLVTSSHDTIMLFSNFGKVYWLRVFEIPVASRGAKGRPIVNLLPLREGESISALLPLPVVEAVEVDSEADDEVADDAIVEASSYIFMATANGTVKKTAMQHFARPRSTGLIALSLDETDELVGVSVTNGENDIMLVSSSGKTIRFKESDVRAMGRTAAGVRGIRLNEDAKVVSLIVPQEGSAVLMACENGYGKRTLVEDFPVYGRGGQGVIGIQVSERNGPVVGAAQVDETDEIILITDQGTLVRTRVTEVSCQGRNTQGVTLIRLTNDEHLVGIERVVEHDEEDIEMDETVEIDEAGDAIVDQAPSDGDESPDILDSDTE</sequence>
<dbReference type="GO" id="GO:0034335">
    <property type="term" value="F:DNA negative supercoiling activity"/>
    <property type="evidence" value="ECO:0007669"/>
    <property type="project" value="UniProtKB-ARBA"/>
</dbReference>
<dbReference type="FunFam" id="2.120.10.90:FF:000005">
    <property type="entry name" value="DNA topoisomerase 4 subunit A"/>
    <property type="match status" value="1"/>
</dbReference>
<protein>
    <recommendedName>
        <fullName evidence="8">DNA gyrase subunit A</fullName>
        <ecNumber evidence="8">5.6.2.2</ecNumber>
    </recommendedName>
</protein>
<accession>A0A847QZ53</accession>
<dbReference type="InterPro" id="IPR002205">
    <property type="entry name" value="Topo_IIA_dom_A"/>
</dbReference>
<dbReference type="FunFam" id="3.30.1360.40:FF:000002">
    <property type="entry name" value="DNA gyrase subunit A"/>
    <property type="match status" value="1"/>
</dbReference>
<dbReference type="Pfam" id="PF00521">
    <property type="entry name" value="DNA_topoisoIV"/>
    <property type="match status" value="1"/>
</dbReference>
<evidence type="ECO:0000256" key="9">
    <source>
        <dbReference type="PROSITE-ProRule" id="PRU01384"/>
    </source>
</evidence>
<evidence type="ECO:0000313" key="12">
    <source>
        <dbReference type="EMBL" id="NLQ16082.1"/>
    </source>
</evidence>
<reference evidence="12 13" key="1">
    <citation type="submission" date="2020-04" db="EMBL/GenBank/DDBJ databases">
        <title>Marinomonas sp. M1K-6 isolated from the deep seawater of the Mariana Trench.</title>
        <authorList>
            <person name="Li Y."/>
        </authorList>
    </citation>
    <scope>NUCLEOTIDE SEQUENCE [LARGE SCALE GENOMIC DNA]</scope>
    <source>
        <strain evidence="12 13">M1K-6</strain>
    </source>
</reference>
<evidence type="ECO:0000256" key="5">
    <source>
        <dbReference type="ARBA" id="ARBA00023029"/>
    </source>
</evidence>
<keyword evidence="4 8" id="KW-0067">ATP-binding</keyword>
<dbReference type="GO" id="GO:0005524">
    <property type="term" value="F:ATP binding"/>
    <property type="evidence" value="ECO:0007669"/>
    <property type="project" value="UniProtKB-UniRule"/>
</dbReference>
<evidence type="ECO:0000256" key="6">
    <source>
        <dbReference type="ARBA" id="ARBA00023125"/>
    </source>
</evidence>
<dbReference type="EMBL" id="JABAEK010000001">
    <property type="protein sequence ID" value="NLQ16082.1"/>
    <property type="molecule type" value="Genomic_DNA"/>
</dbReference>
<dbReference type="GO" id="GO:0009330">
    <property type="term" value="C:DNA topoisomerase type II (double strand cut, ATP-hydrolyzing) complex"/>
    <property type="evidence" value="ECO:0007669"/>
    <property type="project" value="TreeGrafter"/>
</dbReference>
<comment type="catalytic activity">
    <reaction evidence="1 8 9">
        <text>ATP-dependent breakage, passage and rejoining of double-stranded DNA.</text>
        <dbReference type="EC" id="5.6.2.2"/>
    </reaction>
</comment>
<dbReference type="HAMAP" id="MF_01897">
    <property type="entry name" value="GyrA"/>
    <property type="match status" value="1"/>
</dbReference>
<dbReference type="InterPro" id="IPR006691">
    <property type="entry name" value="GyrA/parC_rep"/>
</dbReference>
<dbReference type="GO" id="GO:0005694">
    <property type="term" value="C:chromosome"/>
    <property type="evidence" value="ECO:0007669"/>
    <property type="project" value="InterPro"/>
</dbReference>
<keyword evidence="8" id="KW-0963">Cytoplasm</keyword>
<dbReference type="InterPro" id="IPR013760">
    <property type="entry name" value="Topo_IIA-like_dom_sf"/>
</dbReference>
<dbReference type="PROSITE" id="PS52040">
    <property type="entry name" value="TOPO_IIA"/>
    <property type="match status" value="1"/>
</dbReference>
<organism evidence="12 13">
    <name type="scientific">Marinomonas profundi</name>
    <dbReference type="NCBI Taxonomy" id="2726122"/>
    <lineage>
        <taxon>Bacteria</taxon>
        <taxon>Pseudomonadati</taxon>
        <taxon>Pseudomonadota</taxon>
        <taxon>Gammaproteobacteria</taxon>
        <taxon>Oceanospirillales</taxon>
        <taxon>Oceanospirillaceae</taxon>
        <taxon>Marinomonas</taxon>
    </lineage>
</organism>
<feature type="short sequence motif" description="GyrA-box" evidence="8">
    <location>
        <begin position="560"/>
        <end position="566"/>
    </location>
</feature>
<evidence type="ECO:0000256" key="8">
    <source>
        <dbReference type="HAMAP-Rule" id="MF_01897"/>
    </source>
</evidence>
<dbReference type="InterPro" id="IPR005743">
    <property type="entry name" value="GyrA"/>
</dbReference>
<evidence type="ECO:0000256" key="7">
    <source>
        <dbReference type="ARBA" id="ARBA00023235"/>
    </source>
</evidence>
<evidence type="ECO:0000256" key="10">
    <source>
        <dbReference type="SAM" id="MobiDB-lite"/>
    </source>
</evidence>
<dbReference type="InterPro" id="IPR013757">
    <property type="entry name" value="Topo_IIA_A_a_sf"/>
</dbReference>
<dbReference type="RefSeq" id="WP_168822069.1">
    <property type="nucleotide sequence ID" value="NZ_CP073013.1"/>
</dbReference>
<evidence type="ECO:0000256" key="3">
    <source>
        <dbReference type="ARBA" id="ARBA00022741"/>
    </source>
</evidence>
<dbReference type="Gene3D" id="2.120.10.90">
    <property type="entry name" value="DNA gyrase/topoisomerase IV, subunit A, C-terminal"/>
    <property type="match status" value="1"/>
</dbReference>
<dbReference type="SUPFAM" id="SSF101904">
    <property type="entry name" value="GyrA/ParC C-terminal domain-like"/>
    <property type="match status" value="1"/>
</dbReference>
<dbReference type="InterPro" id="IPR050220">
    <property type="entry name" value="Type_II_DNA_Topoisomerases"/>
</dbReference>
<feature type="region of interest" description="Disordered" evidence="10">
    <location>
        <begin position="877"/>
        <end position="901"/>
    </location>
</feature>
<evidence type="ECO:0000256" key="4">
    <source>
        <dbReference type="ARBA" id="ARBA00022840"/>
    </source>
</evidence>
<proteinExistence type="inferred from homology"/>
<dbReference type="SMART" id="SM00434">
    <property type="entry name" value="TOP4c"/>
    <property type="match status" value="1"/>
</dbReference>
<keyword evidence="3 8" id="KW-0547">Nucleotide-binding</keyword>
<dbReference type="Gene3D" id="1.10.268.10">
    <property type="entry name" value="Topoisomerase, domain 3"/>
    <property type="match status" value="1"/>
</dbReference>
<keyword evidence="7 8" id="KW-0413">Isomerase</keyword>
<dbReference type="NCBIfam" id="NF004043">
    <property type="entry name" value="PRK05560.1"/>
    <property type="match status" value="1"/>
</dbReference>
<dbReference type="NCBIfam" id="TIGR01063">
    <property type="entry name" value="gyrA"/>
    <property type="match status" value="1"/>
</dbReference>
<evidence type="ECO:0000256" key="2">
    <source>
        <dbReference type="ARBA" id="ARBA00008263"/>
    </source>
</evidence>
<dbReference type="PANTHER" id="PTHR43493:SF5">
    <property type="entry name" value="DNA GYRASE SUBUNIT A, CHLOROPLASTIC_MITOCHONDRIAL"/>
    <property type="match status" value="1"/>
</dbReference>
<dbReference type="Gene3D" id="3.30.1360.40">
    <property type="match status" value="1"/>
</dbReference>
<comment type="miscellaneous">
    <text evidence="8">Few gyrases are as efficient as E.coli at forming negative supercoils. Not all organisms have 2 type II topoisomerases; in organisms with a single type II topoisomerase this enzyme also has to decatenate newly replicated chromosomes.</text>
</comment>
<evidence type="ECO:0000256" key="1">
    <source>
        <dbReference type="ARBA" id="ARBA00000185"/>
    </source>
</evidence>
<evidence type="ECO:0000259" key="11">
    <source>
        <dbReference type="PROSITE" id="PS52040"/>
    </source>
</evidence>
<dbReference type="GO" id="GO:0006265">
    <property type="term" value="P:DNA topological change"/>
    <property type="evidence" value="ECO:0007669"/>
    <property type="project" value="UniProtKB-UniRule"/>
</dbReference>
<dbReference type="FunFam" id="3.90.199.10:FF:000001">
    <property type="entry name" value="DNA gyrase subunit A"/>
    <property type="match status" value="1"/>
</dbReference>
<dbReference type="Pfam" id="PF03989">
    <property type="entry name" value="DNA_gyraseA_C"/>
    <property type="match status" value="6"/>
</dbReference>
<feature type="active site" description="O-(5'-phospho-DNA)-tyrosine intermediate" evidence="8 9">
    <location>
        <position position="122"/>
    </location>
</feature>
<dbReference type="SUPFAM" id="SSF56719">
    <property type="entry name" value="Type II DNA topoisomerase"/>
    <property type="match status" value="1"/>
</dbReference>
<dbReference type="GO" id="GO:0006261">
    <property type="term" value="P:DNA-templated DNA replication"/>
    <property type="evidence" value="ECO:0007669"/>
    <property type="project" value="UniProtKB-UniRule"/>
</dbReference>
<comment type="caution">
    <text evidence="12">The sequence shown here is derived from an EMBL/GenBank/DDBJ whole genome shotgun (WGS) entry which is preliminary data.</text>
</comment>
<comment type="function">
    <text evidence="8">A type II topoisomerase that negatively supercoils closed circular double-stranded (ds) DNA in an ATP-dependent manner to modulate DNA topology and maintain chromosomes in an underwound state. Negative supercoiling favors strand separation, and DNA replication, transcription, recombination and repair, all of which involve strand separation. Also able to catalyze the interconversion of other topological isomers of dsDNA rings, including catenanes and knotted rings. Type II topoisomerases break and join 2 DNA strands simultaneously in an ATP-dependent manner.</text>
</comment>
<dbReference type="AlphaFoldDB" id="A0A847QZ53"/>
<dbReference type="GO" id="GO:0005737">
    <property type="term" value="C:cytoplasm"/>
    <property type="evidence" value="ECO:0007669"/>
    <property type="project" value="UniProtKB-SubCell"/>
</dbReference>
<keyword evidence="5 8" id="KW-0799">Topoisomerase</keyword>
<comment type="subunit">
    <text evidence="8">Heterotetramer, composed of two GyrA and two GyrB chains. In the heterotetramer, GyrA contains the active site tyrosine that forms a transient covalent intermediate with DNA, while GyrB binds cofactors and catalyzes ATP hydrolysis.</text>
</comment>